<dbReference type="PANTHER" id="PTHR21180:SF32">
    <property type="entry name" value="ENDONUCLEASE_EXONUCLEASE_PHOSPHATASE FAMILY DOMAIN-CONTAINING PROTEIN 1"/>
    <property type="match status" value="1"/>
</dbReference>
<keyword evidence="2" id="KW-0472">Membrane</keyword>
<dbReference type="RefSeq" id="WP_313273052.1">
    <property type="nucleotide sequence ID" value="NZ_JASXSX010000001.1"/>
</dbReference>
<keyword evidence="4" id="KW-0238">DNA-binding</keyword>
<dbReference type="InterPro" id="IPR051675">
    <property type="entry name" value="Endo/Exo/Phosphatase_dom_1"/>
</dbReference>
<evidence type="ECO:0000313" key="5">
    <source>
        <dbReference type="Proteomes" id="UP001247542"/>
    </source>
</evidence>
<evidence type="ECO:0000259" key="3">
    <source>
        <dbReference type="SMART" id="SM00278"/>
    </source>
</evidence>
<dbReference type="SUPFAM" id="SSF47781">
    <property type="entry name" value="RuvA domain 2-like"/>
    <property type="match status" value="1"/>
</dbReference>
<dbReference type="PANTHER" id="PTHR21180">
    <property type="entry name" value="ENDONUCLEASE/EXONUCLEASE/PHOSPHATASE FAMILY DOMAIN-CONTAINING PROTEIN 1"/>
    <property type="match status" value="1"/>
</dbReference>
<dbReference type="Pfam" id="PF12836">
    <property type="entry name" value="HHH_3"/>
    <property type="match status" value="1"/>
</dbReference>
<keyword evidence="2" id="KW-0812">Transmembrane</keyword>
<comment type="caution">
    <text evidence="4">The sequence shown here is derived from an EMBL/GenBank/DDBJ whole genome shotgun (WGS) entry which is preliminary data.</text>
</comment>
<proteinExistence type="predicted"/>
<keyword evidence="2" id="KW-1133">Transmembrane helix</keyword>
<feature type="region of interest" description="Disordered" evidence="1">
    <location>
        <begin position="71"/>
        <end position="122"/>
    </location>
</feature>
<protein>
    <submittedName>
        <fullName evidence="4">ComEA family DNA-binding protein</fullName>
    </submittedName>
</protein>
<dbReference type="GO" id="GO:0003677">
    <property type="term" value="F:DNA binding"/>
    <property type="evidence" value="ECO:0007669"/>
    <property type="project" value="UniProtKB-KW"/>
</dbReference>
<sequence length="269" mass="27051">MDYDPSKLAQLRERVYARHREGADLAASHAAQRPLLRFLPSPLAVIALVTVLCIALVLVFVTGGFSQCSRADGDADGAPTSGKNADSSGQTDSDQSQASGPAAQASAQSSEPGVGPNGSASGTMVVQVSGAVKTPKVVKIPAGSRGVDAVDAAGGLAEKADLSSVNLAKPLSDGEHLHVAKVGEAPPAAAAAGSENASAGPTGNGGAGCVNLQQADEATLQTLNGVGPALAKRILDYRASNPLRSPEDLQNVSGIGPKKFESLKEQLCP</sequence>
<dbReference type="Gene3D" id="1.10.150.320">
    <property type="entry name" value="Photosystem II 12 kDa extrinsic protein"/>
    <property type="match status" value="1"/>
</dbReference>
<dbReference type="SMART" id="SM00278">
    <property type="entry name" value="HhH1"/>
    <property type="match status" value="2"/>
</dbReference>
<reference evidence="4 5" key="1">
    <citation type="submission" date="2023-06" db="EMBL/GenBank/DDBJ databases">
        <title>Draft genome sequence of Gleimia hominis type strain CCUG 57540T.</title>
        <authorList>
            <person name="Salva-Serra F."/>
            <person name="Cardew S."/>
            <person name="Jensie Markopoulos S."/>
            <person name="Ohlen M."/>
            <person name="Inganas E."/>
            <person name="Svensson-Stadler L."/>
            <person name="Moore E.R.B."/>
        </authorList>
    </citation>
    <scope>NUCLEOTIDE SEQUENCE [LARGE SCALE GENOMIC DNA]</scope>
    <source>
        <strain evidence="4 5">CCUG 57540</strain>
    </source>
</reference>
<dbReference type="InterPro" id="IPR003583">
    <property type="entry name" value="Hlx-hairpin-Hlx_DNA-bd_motif"/>
</dbReference>
<name>A0ABU3IDZ9_9ACTO</name>
<dbReference type="InterPro" id="IPR019554">
    <property type="entry name" value="Soluble_ligand-bd"/>
</dbReference>
<dbReference type="InterPro" id="IPR010994">
    <property type="entry name" value="RuvA_2-like"/>
</dbReference>
<evidence type="ECO:0000256" key="1">
    <source>
        <dbReference type="SAM" id="MobiDB-lite"/>
    </source>
</evidence>
<evidence type="ECO:0000256" key="2">
    <source>
        <dbReference type="SAM" id="Phobius"/>
    </source>
</evidence>
<organism evidence="4 5">
    <name type="scientific">Gleimia hominis</name>
    <dbReference type="NCBI Taxonomy" id="595468"/>
    <lineage>
        <taxon>Bacteria</taxon>
        <taxon>Bacillati</taxon>
        <taxon>Actinomycetota</taxon>
        <taxon>Actinomycetes</taxon>
        <taxon>Actinomycetales</taxon>
        <taxon>Actinomycetaceae</taxon>
        <taxon>Gleimia</taxon>
    </lineage>
</organism>
<feature type="transmembrane region" description="Helical" evidence="2">
    <location>
        <begin position="43"/>
        <end position="61"/>
    </location>
</feature>
<dbReference type="Proteomes" id="UP001247542">
    <property type="component" value="Unassembled WGS sequence"/>
</dbReference>
<keyword evidence="5" id="KW-1185">Reference proteome</keyword>
<gene>
    <name evidence="4" type="ORF">QS713_05235</name>
</gene>
<feature type="compositionally biased region" description="Low complexity" evidence="1">
    <location>
        <begin position="85"/>
        <end position="110"/>
    </location>
</feature>
<dbReference type="Gene3D" id="3.10.560.10">
    <property type="entry name" value="Outer membrane lipoprotein wza domain like"/>
    <property type="match status" value="1"/>
</dbReference>
<dbReference type="Pfam" id="PF10531">
    <property type="entry name" value="SLBB"/>
    <property type="match status" value="1"/>
</dbReference>
<dbReference type="EMBL" id="JASXSX010000001">
    <property type="protein sequence ID" value="MDT3767465.1"/>
    <property type="molecule type" value="Genomic_DNA"/>
</dbReference>
<feature type="domain" description="Helix-hairpin-helix DNA-binding motif class 1" evidence="3">
    <location>
        <begin position="218"/>
        <end position="237"/>
    </location>
</feature>
<accession>A0ABU3IDZ9</accession>
<feature type="domain" description="Helix-hairpin-helix DNA-binding motif class 1" evidence="3">
    <location>
        <begin position="247"/>
        <end position="266"/>
    </location>
</feature>
<evidence type="ECO:0000313" key="4">
    <source>
        <dbReference type="EMBL" id="MDT3767465.1"/>
    </source>
</evidence>